<evidence type="ECO:0000259" key="1">
    <source>
        <dbReference type="Pfam" id="PF24758"/>
    </source>
</evidence>
<evidence type="ECO:0000313" key="2">
    <source>
        <dbReference type="EMBL" id="GJN13928.1"/>
    </source>
</evidence>
<sequence length="333" mass="37164">MDHAFLRSDRLRSRPHLSAAAASTTLSASSSAFWSCGARQSEDAIPLARRIHFRRLYPTRSPNQTLAAMDLRLWPIRGMRQVRVVDDNDKGTATTLNAAYESLPTPPATPDAPLAAAVRSAGPNDRISSLPNQILQNISPPRTPCTPARSPNPLWRPGLEQSFDVYNAVTDLLDTHPGPFRCFQITCCYMKLNRDNIEEWLELIATKEVKELAFINRPWPLHIPLPATLFSCTSLTRLHIGAWRIPDTAALPKATSFPHLQELFLSLIAMKDRDIAFLSSTRALSWRFSPSSQARPMCASAWLATACGACSWACLPWETLPWQTLLTWRGSFC</sequence>
<gene>
    <name evidence="2" type="primary">gb00686</name>
    <name evidence="2" type="ORF">PR202_gb00686</name>
</gene>
<reference evidence="2" key="2">
    <citation type="submission" date="2021-12" db="EMBL/GenBank/DDBJ databases">
        <title>Resequencing data analysis of finger millet.</title>
        <authorList>
            <person name="Hatakeyama M."/>
            <person name="Aluri S."/>
            <person name="Balachadran M.T."/>
            <person name="Sivarajan S.R."/>
            <person name="Poveda L."/>
            <person name="Shimizu-Inatsugi R."/>
            <person name="Schlapbach R."/>
            <person name="Sreeman S.M."/>
            <person name="Shimizu K.K."/>
        </authorList>
    </citation>
    <scope>NUCLEOTIDE SEQUENCE</scope>
</reference>
<name>A0AAV5DUE1_ELECO</name>
<dbReference type="AlphaFoldDB" id="A0AAV5DUE1"/>
<keyword evidence="3" id="KW-1185">Reference proteome</keyword>
<dbReference type="EMBL" id="BQKI01000071">
    <property type="protein sequence ID" value="GJN13928.1"/>
    <property type="molecule type" value="Genomic_DNA"/>
</dbReference>
<dbReference type="Proteomes" id="UP001054889">
    <property type="component" value="Unassembled WGS sequence"/>
</dbReference>
<protein>
    <recommendedName>
        <fullName evidence="1">F-box/LRR-repeat protein 15/At3g58940/PEG3-like LRR domain-containing protein</fullName>
    </recommendedName>
</protein>
<feature type="domain" description="F-box/LRR-repeat protein 15/At3g58940/PEG3-like LRR" evidence="1">
    <location>
        <begin position="198"/>
        <end position="278"/>
    </location>
</feature>
<comment type="caution">
    <text evidence="2">The sequence shown here is derived from an EMBL/GenBank/DDBJ whole genome shotgun (WGS) entry which is preliminary data.</text>
</comment>
<evidence type="ECO:0000313" key="3">
    <source>
        <dbReference type="Proteomes" id="UP001054889"/>
    </source>
</evidence>
<dbReference type="Pfam" id="PF24758">
    <property type="entry name" value="LRR_At5g56370"/>
    <property type="match status" value="1"/>
</dbReference>
<accession>A0AAV5DUE1</accession>
<reference evidence="2" key="1">
    <citation type="journal article" date="2018" name="DNA Res.">
        <title>Multiple hybrid de novo genome assembly of finger millet, an orphan allotetraploid crop.</title>
        <authorList>
            <person name="Hatakeyama M."/>
            <person name="Aluri S."/>
            <person name="Balachadran M.T."/>
            <person name="Sivarajan S.R."/>
            <person name="Patrignani A."/>
            <person name="Gruter S."/>
            <person name="Poveda L."/>
            <person name="Shimizu-Inatsugi R."/>
            <person name="Baeten J."/>
            <person name="Francoijs K.J."/>
            <person name="Nataraja K.N."/>
            <person name="Reddy Y.A.N."/>
            <person name="Phadnis S."/>
            <person name="Ravikumar R.L."/>
            <person name="Schlapbach R."/>
            <person name="Sreeman S.M."/>
            <person name="Shimizu K.K."/>
        </authorList>
    </citation>
    <scope>NUCLEOTIDE SEQUENCE</scope>
</reference>
<organism evidence="2 3">
    <name type="scientific">Eleusine coracana subsp. coracana</name>
    <dbReference type="NCBI Taxonomy" id="191504"/>
    <lineage>
        <taxon>Eukaryota</taxon>
        <taxon>Viridiplantae</taxon>
        <taxon>Streptophyta</taxon>
        <taxon>Embryophyta</taxon>
        <taxon>Tracheophyta</taxon>
        <taxon>Spermatophyta</taxon>
        <taxon>Magnoliopsida</taxon>
        <taxon>Liliopsida</taxon>
        <taxon>Poales</taxon>
        <taxon>Poaceae</taxon>
        <taxon>PACMAD clade</taxon>
        <taxon>Chloridoideae</taxon>
        <taxon>Cynodonteae</taxon>
        <taxon>Eleusininae</taxon>
        <taxon>Eleusine</taxon>
    </lineage>
</organism>
<proteinExistence type="predicted"/>
<dbReference type="InterPro" id="IPR055411">
    <property type="entry name" value="LRR_FXL15/At3g58940/PEG3-like"/>
</dbReference>